<proteinExistence type="inferred from homology"/>
<keyword evidence="10 15" id="KW-0695">RNA-directed DNA polymerase</keyword>
<dbReference type="Gene3D" id="1.10.132.70">
    <property type="match status" value="1"/>
</dbReference>
<evidence type="ECO:0000256" key="13">
    <source>
        <dbReference type="ARBA" id="ARBA00032044"/>
    </source>
</evidence>
<evidence type="ECO:0000256" key="5">
    <source>
        <dbReference type="ARBA" id="ARBA00022679"/>
    </source>
</evidence>
<keyword evidence="8 15" id="KW-0460">Magnesium</keyword>
<dbReference type="GeneTree" id="ENSGT00390000018531"/>
<reference evidence="18" key="3">
    <citation type="submission" date="2025-09" db="UniProtKB">
        <authorList>
            <consortium name="Ensembl"/>
        </authorList>
    </citation>
    <scope>IDENTIFICATION</scope>
</reference>
<name>A0AAY4DD61_9TELE</name>
<keyword evidence="19" id="KW-1185">Reference proteome</keyword>
<reference evidence="18" key="2">
    <citation type="submission" date="2025-08" db="UniProtKB">
        <authorList>
            <consortium name="Ensembl"/>
        </authorList>
    </citation>
    <scope>IDENTIFICATION</scope>
</reference>
<evidence type="ECO:0000256" key="7">
    <source>
        <dbReference type="ARBA" id="ARBA00022723"/>
    </source>
</evidence>
<feature type="compositionally biased region" description="Basic residues" evidence="16">
    <location>
        <begin position="205"/>
        <end position="218"/>
    </location>
</feature>
<dbReference type="GO" id="GO:0042162">
    <property type="term" value="F:telomeric DNA binding"/>
    <property type="evidence" value="ECO:0007669"/>
    <property type="project" value="TreeGrafter"/>
</dbReference>
<evidence type="ECO:0000259" key="17">
    <source>
        <dbReference type="PROSITE" id="PS50878"/>
    </source>
</evidence>
<dbReference type="CDD" id="cd01648">
    <property type="entry name" value="TERT"/>
    <property type="match status" value="1"/>
</dbReference>
<organism evidence="18 19">
    <name type="scientific">Denticeps clupeoides</name>
    <name type="common">denticle herring</name>
    <dbReference type="NCBI Taxonomy" id="299321"/>
    <lineage>
        <taxon>Eukaryota</taxon>
        <taxon>Metazoa</taxon>
        <taxon>Chordata</taxon>
        <taxon>Craniata</taxon>
        <taxon>Vertebrata</taxon>
        <taxon>Euteleostomi</taxon>
        <taxon>Actinopterygii</taxon>
        <taxon>Neopterygii</taxon>
        <taxon>Teleostei</taxon>
        <taxon>Clupei</taxon>
        <taxon>Clupeiformes</taxon>
        <taxon>Denticipitoidei</taxon>
        <taxon>Denticipitidae</taxon>
        <taxon>Denticeps</taxon>
    </lineage>
</organism>
<evidence type="ECO:0000313" key="19">
    <source>
        <dbReference type="Proteomes" id="UP000694580"/>
    </source>
</evidence>
<comment type="function">
    <text evidence="15">Telomerase is a ribonucleoprotein enzyme essential for the replication of chromosome termini in most eukaryotes. It elongates telomeres. It is a reverse transcriptase that adds simple sequence repeats to chromosome ends by copying a template sequence within the RNA component of the enzyme.</text>
</comment>
<dbReference type="Pfam" id="PF21399">
    <property type="entry name" value="TERT_C"/>
    <property type="match status" value="1"/>
</dbReference>
<gene>
    <name evidence="18" type="primary">TERT</name>
</gene>
<dbReference type="PROSITE" id="PS50878">
    <property type="entry name" value="RT_POL"/>
    <property type="match status" value="1"/>
</dbReference>
<keyword evidence="5 15" id="KW-0808">Transferase</keyword>
<dbReference type="SUPFAM" id="SSF56672">
    <property type="entry name" value="DNA/RNA polymerases"/>
    <property type="match status" value="1"/>
</dbReference>
<dbReference type="Proteomes" id="UP000694580">
    <property type="component" value="Chromosome 20"/>
</dbReference>
<evidence type="ECO:0000256" key="2">
    <source>
        <dbReference type="ARBA" id="ARBA00012493"/>
    </source>
</evidence>
<dbReference type="GO" id="GO:0003720">
    <property type="term" value="F:telomerase activity"/>
    <property type="evidence" value="ECO:0007669"/>
    <property type="project" value="InterPro"/>
</dbReference>
<dbReference type="PANTHER" id="PTHR12066">
    <property type="entry name" value="TELOMERASE REVERSE TRANSCRIPTASE"/>
    <property type="match status" value="1"/>
</dbReference>
<evidence type="ECO:0000256" key="11">
    <source>
        <dbReference type="ARBA" id="ARBA00023242"/>
    </source>
</evidence>
<keyword evidence="9 15" id="KW-0779">Telomere</keyword>
<protein>
    <recommendedName>
        <fullName evidence="3 15">Telomerase reverse transcriptase</fullName>
        <ecNumber evidence="2 15">2.7.7.49</ecNumber>
    </recommendedName>
    <alternativeName>
        <fullName evidence="13 15">Telomerase catalytic subunit</fullName>
    </alternativeName>
</protein>
<sequence>MSDGDVSRALAILRDLYPSVQTVEEFAAAVSFSGGGRPAVVEPADGSRFRSLARGLIVCEEKPLRQQPRREEVCTLPEILAYVLNNMVRKRRRNVLRFGYLFTNQAGDADPFKFHGTITQSPAFIHGSDFWRKVSQRLGTDLTQHLLQSCAVFVVAPPTCLFQVCGVPIYDRVSIKTGSSFFLCTMAPRPAPPTPQGANRDVLRTSRRRKVQAKKRKREEKGEGLPRKRRRCEKTYCPQSASHSSVQSEPPQTVATETSQGHLSWKADAQPPPRPILCLIRVLRMLYSGQGMRNFQLNRKLKGGAGVPCGLQGSDLVRVVFLQGESYLNGEAAKPKKLPRRFFSMVPLFSRLLQRHRKCPYAYFLRKKCSGSLGSPLASHCPPYRVYLFLRESLGYVVPDELWGSDQNRLLFLARVKQFLRLGKFEGLSLAQVVWRMKVGSCGWLGRARCPSEHRYREWILGQFLAWLLDSYVLGLVRAFFYVTESMGQKQALRFYTQQVWTRLRDQAFRELLSKGRWKPLSPQQLAALPKSTVTSRIRFIPKANGMRPITRLVGRDAATKHFQSSVRDLRDVLGVCVKSSPSLLGSTVWGRQDIHRVLKSVALHQKSNPTPLYFVKVDVSGAYDSLPHDKLLQVVSEALHPVLDLHFSIRHFTKVWEESLHGVRRQFCTRAGALESTNMKGFVMEEQQSGKLHHAVLVEKVRIFNLTDVTGRGILQFFRQMLTSCVIRYGKRTFQQVCGVPQGFVVSAMLCNLCYGHMENTLLGHVTERGGCLMRLVDDFLLITPKLHKALTFLRRLLNGVPQYGCVVNPQKVAVNFPPGEEMGGEGVRVLPQHCLFPWCGLLVDTNTLDVSNDYSSYAGLSLRYSLTIGYAHSAASFMQKKLMSILRLKCDAIFLDLAMNSLECVFKNLYKIVLLQAMRFHVCVRALPLGQNVETNPSFFMRIIWSMVKLTSGCIQQSNQGNGVDSGSCVPYEAVELLFCLAFEVVFLRHRPCYRCLLPCLRRRKWRQQRVLRGVRLARVRQAATPRIPSDFTAIRL</sequence>
<dbReference type="AlphaFoldDB" id="A0AAY4DD61"/>
<evidence type="ECO:0000313" key="18">
    <source>
        <dbReference type="Ensembl" id="ENSDCDP00010042161.1"/>
    </source>
</evidence>
<keyword evidence="4 15" id="KW-0158">Chromosome</keyword>
<keyword evidence="6 15" id="KW-0548">Nucleotidyltransferase</keyword>
<comment type="similarity">
    <text evidence="1 15">Belongs to the reverse transcriptase family. Telomerase subfamily.</text>
</comment>
<keyword evidence="7 15" id="KW-0479">Metal-binding</keyword>
<evidence type="ECO:0000256" key="8">
    <source>
        <dbReference type="ARBA" id="ARBA00022842"/>
    </source>
</evidence>
<dbReference type="GO" id="GO:0007004">
    <property type="term" value="P:telomere maintenance via telomerase"/>
    <property type="evidence" value="ECO:0007669"/>
    <property type="project" value="TreeGrafter"/>
</dbReference>
<evidence type="ECO:0000256" key="9">
    <source>
        <dbReference type="ARBA" id="ARBA00022895"/>
    </source>
</evidence>
<comment type="subcellular location">
    <subcellularLocation>
        <location evidence="15">Nucleus</location>
    </subcellularLocation>
    <subcellularLocation>
        <location evidence="15">Chromosome</location>
        <location evidence="15">Telomere</location>
    </subcellularLocation>
</comment>
<dbReference type="PRINTS" id="PR01365">
    <property type="entry name" value="TELOMERASERT"/>
</dbReference>
<feature type="compositionally biased region" description="Polar residues" evidence="16">
    <location>
        <begin position="237"/>
        <end position="262"/>
    </location>
</feature>
<keyword evidence="11 15" id="KW-0539">Nucleus</keyword>
<dbReference type="GO" id="GO:0000781">
    <property type="term" value="C:chromosome, telomeric region"/>
    <property type="evidence" value="ECO:0007669"/>
    <property type="project" value="UniProtKB-SubCell"/>
</dbReference>
<dbReference type="InterPro" id="IPR049139">
    <property type="entry name" value="TERT_C"/>
</dbReference>
<evidence type="ECO:0000256" key="6">
    <source>
        <dbReference type="ARBA" id="ARBA00022695"/>
    </source>
</evidence>
<dbReference type="GO" id="GO:0046872">
    <property type="term" value="F:metal ion binding"/>
    <property type="evidence" value="ECO:0007669"/>
    <property type="project" value="UniProtKB-KW"/>
</dbReference>
<evidence type="ECO:0000256" key="10">
    <source>
        <dbReference type="ARBA" id="ARBA00022918"/>
    </source>
</evidence>
<keyword evidence="12" id="KW-0687">Ribonucleoprotein</keyword>
<evidence type="ECO:0000256" key="14">
    <source>
        <dbReference type="ARBA" id="ARBA00048173"/>
    </source>
</evidence>
<evidence type="ECO:0000256" key="4">
    <source>
        <dbReference type="ARBA" id="ARBA00022454"/>
    </source>
</evidence>
<comment type="catalytic activity">
    <reaction evidence="14 15">
        <text>DNA(n) + a 2'-deoxyribonucleoside 5'-triphosphate = DNA(n+1) + diphosphate</text>
        <dbReference type="Rhea" id="RHEA:22508"/>
        <dbReference type="Rhea" id="RHEA-COMP:17339"/>
        <dbReference type="Rhea" id="RHEA-COMP:17340"/>
        <dbReference type="ChEBI" id="CHEBI:33019"/>
        <dbReference type="ChEBI" id="CHEBI:61560"/>
        <dbReference type="ChEBI" id="CHEBI:173112"/>
        <dbReference type="EC" id="2.7.7.49"/>
    </reaction>
</comment>
<accession>A0AAY4DD61</accession>
<reference evidence="18 19" key="1">
    <citation type="submission" date="2020-06" db="EMBL/GenBank/DDBJ databases">
        <authorList>
            <consortium name="Wellcome Sanger Institute Data Sharing"/>
        </authorList>
    </citation>
    <scope>NUCLEOTIDE SEQUENCE [LARGE SCALE GENOMIC DNA]</scope>
</reference>
<dbReference type="Pfam" id="PF12009">
    <property type="entry name" value="Telomerase_RBD"/>
    <property type="match status" value="1"/>
</dbReference>
<dbReference type="Gene3D" id="3.30.70.2630">
    <property type="match status" value="1"/>
</dbReference>
<feature type="region of interest" description="Disordered" evidence="16">
    <location>
        <begin position="188"/>
        <end position="268"/>
    </location>
</feature>
<dbReference type="Ensembl" id="ENSDCDT00010052193.1">
    <property type="protein sequence ID" value="ENSDCDP00010042161.1"/>
    <property type="gene ID" value="ENSDCDG00010026573.1"/>
</dbReference>
<dbReference type="GO" id="GO:0070034">
    <property type="term" value="F:telomerase RNA binding"/>
    <property type="evidence" value="ECO:0007669"/>
    <property type="project" value="TreeGrafter"/>
</dbReference>
<evidence type="ECO:0000256" key="15">
    <source>
        <dbReference type="RuleBase" id="RU365061"/>
    </source>
</evidence>
<dbReference type="Gene3D" id="1.10.357.90">
    <property type="match status" value="1"/>
</dbReference>
<dbReference type="PANTHER" id="PTHR12066:SF0">
    <property type="entry name" value="TELOMERASE REVERSE TRANSCRIPTASE"/>
    <property type="match status" value="1"/>
</dbReference>
<dbReference type="GO" id="GO:0000333">
    <property type="term" value="C:telomerase catalytic core complex"/>
    <property type="evidence" value="ECO:0007669"/>
    <property type="project" value="TreeGrafter"/>
</dbReference>
<dbReference type="Pfam" id="PF00078">
    <property type="entry name" value="RVT_1"/>
    <property type="match status" value="1"/>
</dbReference>
<dbReference type="InterPro" id="IPR000477">
    <property type="entry name" value="RT_dom"/>
</dbReference>
<dbReference type="SMART" id="SM00975">
    <property type="entry name" value="Telomerase_RBD"/>
    <property type="match status" value="1"/>
</dbReference>
<dbReference type="EC" id="2.7.7.49" evidence="2 15"/>
<dbReference type="InterPro" id="IPR021891">
    <property type="entry name" value="Telomerase_RBD"/>
</dbReference>
<dbReference type="FunFam" id="1.10.357.90:FF:000001">
    <property type="entry name" value="Telomerase reverse transcriptase"/>
    <property type="match status" value="1"/>
</dbReference>
<dbReference type="InterPro" id="IPR043502">
    <property type="entry name" value="DNA/RNA_pol_sf"/>
</dbReference>
<dbReference type="InterPro" id="IPR003545">
    <property type="entry name" value="Telomerase_RT"/>
</dbReference>
<feature type="domain" description="Reverse transcriptase" evidence="17">
    <location>
        <begin position="522"/>
        <end position="845"/>
    </location>
</feature>
<evidence type="ECO:0000256" key="16">
    <source>
        <dbReference type="SAM" id="MobiDB-lite"/>
    </source>
</evidence>
<evidence type="ECO:0000256" key="1">
    <source>
        <dbReference type="ARBA" id="ARBA00008001"/>
    </source>
</evidence>
<evidence type="ECO:0000256" key="12">
    <source>
        <dbReference type="ARBA" id="ARBA00023274"/>
    </source>
</evidence>
<evidence type="ECO:0000256" key="3">
    <source>
        <dbReference type="ARBA" id="ARBA00016182"/>
    </source>
</evidence>